<dbReference type="SMART" id="SM00267">
    <property type="entry name" value="GGDEF"/>
    <property type="match status" value="1"/>
</dbReference>
<dbReference type="Proteomes" id="UP000183639">
    <property type="component" value="Unassembled WGS sequence"/>
</dbReference>
<dbReference type="PROSITE" id="PS50883">
    <property type="entry name" value="EAL"/>
    <property type="match status" value="1"/>
</dbReference>
<dbReference type="InterPro" id="IPR035919">
    <property type="entry name" value="EAL_sf"/>
</dbReference>
<evidence type="ECO:0000313" key="4">
    <source>
        <dbReference type="Proteomes" id="UP000183639"/>
    </source>
</evidence>
<reference evidence="3 4" key="1">
    <citation type="submission" date="2016-10" db="EMBL/GenBank/DDBJ databases">
        <authorList>
            <person name="de Groot N.N."/>
        </authorList>
    </citation>
    <scope>NUCLEOTIDE SEQUENCE [LARGE SCALE GENOMIC DNA]</scope>
    <source>
        <strain evidence="3 4">Z108</strain>
    </source>
</reference>
<dbReference type="InterPro" id="IPR043128">
    <property type="entry name" value="Rev_trsase/Diguanyl_cyclase"/>
</dbReference>
<dbReference type="InterPro" id="IPR000160">
    <property type="entry name" value="GGDEF_dom"/>
</dbReference>
<dbReference type="Gene3D" id="3.30.70.270">
    <property type="match status" value="1"/>
</dbReference>
<evidence type="ECO:0000259" key="2">
    <source>
        <dbReference type="PROSITE" id="PS50887"/>
    </source>
</evidence>
<accession>A0A1I3DZ62</accession>
<dbReference type="PROSITE" id="PS50887">
    <property type="entry name" value="GGDEF"/>
    <property type="match status" value="1"/>
</dbReference>
<dbReference type="OrthoDB" id="9805474at2"/>
<evidence type="ECO:0000313" key="3">
    <source>
        <dbReference type="EMBL" id="SFH92030.1"/>
    </source>
</evidence>
<dbReference type="Pfam" id="PF00990">
    <property type="entry name" value="GGDEF"/>
    <property type="match status" value="1"/>
</dbReference>
<feature type="domain" description="EAL" evidence="1">
    <location>
        <begin position="210"/>
        <end position="466"/>
    </location>
</feature>
<dbReference type="AlphaFoldDB" id="A0A1I3DZ62"/>
<dbReference type="SUPFAM" id="SSF141868">
    <property type="entry name" value="EAL domain-like"/>
    <property type="match status" value="1"/>
</dbReference>
<dbReference type="InterPro" id="IPR050706">
    <property type="entry name" value="Cyclic-di-GMP_PDE-like"/>
</dbReference>
<dbReference type="InterPro" id="IPR029787">
    <property type="entry name" value="Nucleotide_cyclase"/>
</dbReference>
<dbReference type="SMART" id="SM00052">
    <property type="entry name" value="EAL"/>
    <property type="match status" value="1"/>
</dbReference>
<dbReference type="Pfam" id="PF00563">
    <property type="entry name" value="EAL"/>
    <property type="match status" value="1"/>
</dbReference>
<dbReference type="GO" id="GO:0071111">
    <property type="term" value="F:cyclic-guanylate-specific phosphodiesterase activity"/>
    <property type="evidence" value="ECO:0007669"/>
    <property type="project" value="InterPro"/>
</dbReference>
<dbReference type="CDD" id="cd01949">
    <property type="entry name" value="GGDEF"/>
    <property type="match status" value="1"/>
</dbReference>
<organism evidence="3 4">
    <name type="scientific">Selenomonas ruminantium</name>
    <dbReference type="NCBI Taxonomy" id="971"/>
    <lineage>
        <taxon>Bacteria</taxon>
        <taxon>Bacillati</taxon>
        <taxon>Bacillota</taxon>
        <taxon>Negativicutes</taxon>
        <taxon>Selenomonadales</taxon>
        <taxon>Selenomonadaceae</taxon>
        <taxon>Selenomonas</taxon>
    </lineage>
</organism>
<protein>
    <submittedName>
        <fullName evidence="3">Diguanylate cyclase (GGDEF) domain-containing protein</fullName>
    </submittedName>
</protein>
<feature type="domain" description="GGDEF" evidence="2">
    <location>
        <begin position="77"/>
        <end position="201"/>
    </location>
</feature>
<dbReference type="SUPFAM" id="SSF55073">
    <property type="entry name" value="Nucleotide cyclase"/>
    <property type="match status" value="1"/>
</dbReference>
<dbReference type="EMBL" id="FOQK01000008">
    <property type="protein sequence ID" value="SFH92030.1"/>
    <property type="molecule type" value="Genomic_DNA"/>
</dbReference>
<evidence type="ECO:0000259" key="1">
    <source>
        <dbReference type="PROSITE" id="PS50883"/>
    </source>
</evidence>
<dbReference type="Gene3D" id="3.20.20.450">
    <property type="entry name" value="EAL domain"/>
    <property type="match status" value="1"/>
</dbReference>
<dbReference type="InterPro" id="IPR001633">
    <property type="entry name" value="EAL_dom"/>
</dbReference>
<dbReference type="CDD" id="cd01948">
    <property type="entry name" value="EAL"/>
    <property type="match status" value="1"/>
</dbReference>
<dbReference type="PANTHER" id="PTHR33121:SF70">
    <property type="entry name" value="SIGNALING PROTEIN YKOW"/>
    <property type="match status" value="1"/>
</dbReference>
<proteinExistence type="predicted"/>
<name>A0A1I3DZ62_SELRU</name>
<dbReference type="PANTHER" id="PTHR33121">
    <property type="entry name" value="CYCLIC DI-GMP PHOSPHODIESTERASE PDEF"/>
    <property type="match status" value="1"/>
</dbReference>
<gene>
    <name evidence="3" type="ORF">SAMN04487861_10872</name>
</gene>
<sequence>MQSRNICGYRCNVVNIYPQKYKHIHSLVDIYVDNFENESVIMKDFIRKNQTDEVTGLFTMMYFMEDAHYLLREDASGNIAFLYFDVENFKEYNLKYGFQGGNKFLRRIASILRDAFPDALLARLNDDHFMVAVENKNIELRLEYIRQAVHDFDQNLAMEVKAGLYVPAAGIQDVALIMDRAKLACENVKGRYDKGWDVFDASLEEKLRLKNYVVSNFYRALEHHDIEIWYQPEIRTMTRQVIGFEALARWRSPEHGMIPPNFFIEVLESAHLIHKLDLYIIREACEDFRRVREHGQGWQEARISVNLSRLDFQLTDIFADIERIRQEYKVDCDRLRLEITESALSEDDSNLMEQVARFQAAGYEVWMDDFGSGYSSLNTLKEYDFDMIKLDMRFLRDFGKNRKAGIIIQSLVDMAKKIGMHTLAEGVETEEQYEFLKCIGCEACQGYLFGKPQPLAPAADSYAKKDSTLTFEPLDSSEYYQQVSSVNVLSSFPLHMEAERTGHISQLPLAIVEQGDTRDSFSYLYVNKAYWEYLRGIGLASLEEVVARYRSGREHRDRMMERLLVRCRQSGMEENADFSINGNFCKIHCRHIATDPVRDVHAFVVAPVNLSAQRQRDAVDVHAALWHIMSIFTRIDFLSSAGRAENVYIDETQNRITTEVDSVKGSLELYADRYIVPEEREAFLAFYDMTRLAERQEQVRRDHFTAFFHSRNDAGEVRLKIYLLIPFQLGGIDCCLSCVRDMDGVSSLNPVTPGEVLD</sequence>